<dbReference type="Proteomes" id="UP000265768">
    <property type="component" value="Unassembled WGS sequence"/>
</dbReference>
<keyword evidence="2" id="KW-1185">Reference proteome</keyword>
<name>A0A3A4AP37_9ACTN</name>
<sequence>MPTYKIDLVAVVTLDVQAPTETDLRAAVARCDSIEDLPRADLGGLPAEVIAIAPRTLLELVDARDADNRRLRRALAAYRTAASDCDSHALGADAEHEAAQNLADAVEAALDGLR</sequence>
<proteinExistence type="predicted"/>
<organism evidence="1 2">
    <name type="scientific">Bailinhaonella thermotolerans</name>
    <dbReference type="NCBI Taxonomy" id="1070861"/>
    <lineage>
        <taxon>Bacteria</taxon>
        <taxon>Bacillati</taxon>
        <taxon>Actinomycetota</taxon>
        <taxon>Actinomycetes</taxon>
        <taxon>Streptosporangiales</taxon>
        <taxon>Streptosporangiaceae</taxon>
        <taxon>Bailinhaonella</taxon>
    </lineage>
</organism>
<dbReference type="EMBL" id="QZEY01000027">
    <property type="protein sequence ID" value="RJL21025.1"/>
    <property type="molecule type" value="Genomic_DNA"/>
</dbReference>
<accession>A0A3A4AP37</accession>
<comment type="caution">
    <text evidence="1">The sequence shown here is derived from an EMBL/GenBank/DDBJ whole genome shotgun (WGS) entry which is preliminary data.</text>
</comment>
<evidence type="ECO:0000313" key="2">
    <source>
        <dbReference type="Proteomes" id="UP000265768"/>
    </source>
</evidence>
<reference evidence="1 2" key="1">
    <citation type="submission" date="2018-09" db="EMBL/GenBank/DDBJ databases">
        <title>YIM 75507 draft genome.</title>
        <authorList>
            <person name="Tang S."/>
            <person name="Feng Y."/>
        </authorList>
    </citation>
    <scope>NUCLEOTIDE SEQUENCE [LARGE SCALE GENOMIC DNA]</scope>
    <source>
        <strain evidence="1 2">YIM 75507</strain>
    </source>
</reference>
<gene>
    <name evidence="1" type="ORF">D5H75_38070</name>
</gene>
<protein>
    <submittedName>
        <fullName evidence="1">Uncharacterized protein</fullName>
    </submittedName>
</protein>
<dbReference type="AlphaFoldDB" id="A0A3A4AP37"/>
<dbReference type="RefSeq" id="WP_119931486.1">
    <property type="nucleotide sequence ID" value="NZ_QZEY01000027.1"/>
</dbReference>
<evidence type="ECO:0000313" key="1">
    <source>
        <dbReference type="EMBL" id="RJL21025.1"/>
    </source>
</evidence>